<evidence type="ECO:0000256" key="7">
    <source>
        <dbReference type="ARBA" id="ARBA00023224"/>
    </source>
</evidence>
<dbReference type="PROSITE" id="PS50885">
    <property type="entry name" value="HAMP"/>
    <property type="match status" value="1"/>
</dbReference>
<dbReference type="CDD" id="cd12912">
    <property type="entry name" value="PDC2_MCP_like"/>
    <property type="match status" value="1"/>
</dbReference>
<dbReference type="Pfam" id="PF02743">
    <property type="entry name" value="dCache_1"/>
    <property type="match status" value="1"/>
</dbReference>
<accession>A0A644WQN2</accession>
<feature type="coiled-coil region" evidence="9">
    <location>
        <begin position="386"/>
        <end position="413"/>
    </location>
</feature>
<evidence type="ECO:0000256" key="3">
    <source>
        <dbReference type="ARBA" id="ARBA00022500"/>
    </source>
</evidence>
<dbReference type="CDD" id="cd12914">
    <property type="entry name" value="PDC1_DGC_like"/>
    <property type="match status" value="1"/>
</dbReference>
<gene>
    <name evidence="13" type="ORF">SDC9_52491</name>
</gene>
<dbReference type="AlphaFoldDB" id="A0A644WQN2"/>
<evidence type="ECO:0008006" key="14">
    <source>
        <dbReference type="Google" id="ProtNLM"/>
    </source>
</evidence>
<dbReference type="Gene3D" id="1.10.287.950">
    <property type="entry name" value="Methyl-accepting chemotaxis protein"/>
    <property type="match status" value="1"/>
</dbReference>
<dbReference type="SMART" id="SM00283">
    <property type="entry name" value="MA"/>
    <property type="match status" value="1"/>
</dbReference>
<dbReference type="PANTHER" id="PTHR32089">
    <property type="entry name" value="METHYL-ACCEPTING CHEMOTAXIS PROTEIN MCPB"/>
    <property type="match status" value="1"/>
</dbReference>
<feature type="domain" description="Methyl-accepting transducer" evidence="11">
    <location>
        <begin position="374"/>
        <end position="610"/>
    </location>
</feature>
<keyword evidence="6 10" id="KW-0472">Membrane</keyword>
<keyword evidence="7" id="KW-0807">Transducer</keyword>
<reference evidence="13" key="1">
    <citation type="submission" date="2019-08" db="EMBL/GenBank/DDBJ databases">
        <authorList>
            <person name="Kucharzyk K."/>
            <person name="Murdoch R.W."/>
            <person name="Higgins S."/>
            <person name="Loffler F."/>
        </authorList>
    </citation>
    <scope>NUCLEOTIDE SEQUENCE</scope>
</reference>
<keyword evidence="5 10" id="KW-1133">Transmembrane helix</keyword>
<dbReference type="CDD" id="cd11386">
    <property type="entry name" value="MCP_signal"/>
    <property type="match status" value="1"/>
</dbReference>
<evidence type="ECO:0000259" key="12">
    <source>
        <dbReference type="PROSITE" id="PS50885"/>
    </source>
</evidence>
<evidence type="ECO:0000256" key="2">
    <source>
        <dbReference type="ARBA" id="ARBA00022475"/>
    </source>
</evidence>
<dbReference type="SUPFAM" id="SSF58104">
    <property type="entry name" value="Methyl-accepting chemotaxis protein (MCP) signaling domain"/>
    <property type="match status" value="1"/>
</dbReference>
<evidence type="ECO:0000256" key="9">
    <source>
        <dbReference type="SAM" id="Coils"/>
    </source>
</evidence>
<dbReference type="InterPro" id="IPR004089">
    <property type="entry name" value="MCPsignal_dom"/>
</dbReference>
<dbReference type="GO" id="GO:0005886">
    <property type="term" value="C:plasma membrane"/>
    <property type="evidence" value="ECO:0007669"/>
    <property type="project" value="UniProtKB-SubCell"/>
</dbReference>
<dbReference type="SMART" id="SM00304">
    <property type="entry name" value="HAMP"/>
    <property type="match status" value="1"/>
</dbReference>
<evidence type="ECO:0000313" key="13">
    <source>
        <dbReference type="EMBL" id="MPM06195.1"/>
    </source>
</evidence>
<feature type="domain" description="HAMP" evidence="12">
    <location>
        <begin position="302"/>
        <end position="355"/>
    </location>
</feature>
<evidence type="ECO:0000256" key="8">
    <source>
        <dbReference type="ARBA" id="ARBA00029447"/>
    </source>
</evidence>
<protein>
    <recommendedName>
        <fullName evidence="14">Methyl-accepting chemotaxis protein McpA</fullName>
    </recommendedName>
</protein>
<dbReference type="GO" id="GO:0006935">
    <property type="term" value="P:chemotaxis"/>
    <property type="evidence" value="ECO:0007669"/>
    <property type="project" value="UniProtKB-KW"/>
</dbReference>
<dbReference type="InterPro" id="IPR003660">
    <property type="entry name" value="HAMP_dom"/>
</dbReference>
<name>A0A644WQN2_9ZZZZ</name>
<evidence type="ECO:0000256" key="10">
    <source>
        <dbReference type="SAM" id="Phobius"/>
    </source>
</evidence>
<dbReference type="Pfam" id="PF00672">
    <property type="entry name" value="HAMP"/>
    <property type="match status" value="1"/>
</dbReference>
<feature type="transmembrane region" description="Helical" evidence="10">
    <location>
        <begin position="6"/>
        <end position="28"/>
    </location>
</feature>
<keyword evidence="2" id="KW-1003">Cell membrane</keyword>
<dbReference type="Gene3D" id="6.10.340.10">
    <property type="match status" value="1"/>
</dbReference>
<evidence type="ECO:0000256" key="6">
    <source>
        <dbReference type="ARBA" id="ARBA00023136"/>
    </source>
</evidence>
<evidence type="ECO:0000256" key="5">
    <source>
        <dbReference type="ARBA" id="ARBA00022989"/>
    </source>
</evidence>
<evidence type="ECO:0000259" key="11">
    <source>
        <dbReference type="PROSITE" id="PS50111"/>
    </source>
</evidence>
<evidence type="ECO:0000256" key="1">
    <source>
        <dbReference type="ARBA" id="ARBA00004651"/>
    </source>
</evidence>
<feature type="transmembrane region" description="Helical" evidence="10">
    <location>
        <begin position="281"/>
        <end position="301"/>
    </location>
</feature>
<organism evidence="13">
    <name type="scientific">bioreactor metagenome</name>
    <dbReference type="NCBI Taxonomy" id="1076179"/>
    <lineage>
        <taxon>unclassified sequences</taxon>
        <taxon>metagenomes</taxon>
        <taxon>ecological metagenomes</taxon>
    </lineage>
</organism>
<keyword evidence="3" id="KW-0145">Chemotaxis</keyword>
<dbReference type="Gene3D" id="3.30.450.20">
    <property type="entry name" value="PAS domain"/>
    <property type="match status" value="1"/>
</dbReference>
<dbReference type="GO" id="GO:0007165">
    <property type="term" value="P:signal transduction"/>
    <property type="evidence" value="ECO:0007669"/>
    <property type="project" value="UniProtKB-KW"/>
</dbReference>
<comment type="caution">
    <text evidence="13">The sequence shown here is derived from an EMBL/GenBank/DDBJ whole genome shotgun (WGS) entry which is preliminary data.</text>
</comment>
<keyword evidence="4 10" id="KW-0812">Transmembrane</keyword>
<dbReference type="InterPro" id="IPR033479">
    <property type="entry name" value="dCache_1"/>
</dbReference>
<sequence>MNTLRARLISVFLIVAIAGVGAVGFISLTRARRAIIDSAWKEGEAYASALAMDVNDYLQERAKILEIFAGLHSVRSMNWEEQQPALAPLYDRYNFSDIFVADLDGATKDVKLGPQKVNVKDRNYFLKAKNEKKSVVSEPAVNRRTGALSFFYATPVIQNGEVVAVLVAGDKMENLAKTAGSLVWGQSGYAYLLDRSGVIIAHRVQEFVGTLNPSVESDKVAPELARGMRDGLAGRKGRIEYFFNGRDQMNTYVPVPFTGWLAAVTTPTEEFLGPVRAIQTAILISVAVVALLIIAVSLWLANSIANPVRAVAEKMDAVAGGDLTSTLQLKSGMKEIKTLVGAVNSMITLVSGAIREIMEDSGQVLARSEDLSAAAEESTASIEEVMAIAERTNEQTENAAAAAQETNAGVEEVAAGAQAAAKAASEAGEGAAQIAEAARKGGESVQEMADMITQTAKAGEQVGNAVENLAGTVKNISGFVATITQIADQTNLLALNAAIEAARAGEAGRGFAVVAEEVRKLAEESNRSAGEVGKLISEITSRTESALKDSEGSSRILKELVAKASETRGAIDNVVKSMNNVTENIQTIAATVEEQSASAQEMTAGMDSVSKSSIEIAAQIASVNSSMQEQTKAVEAIAASSEQLVSLSNAMQQAVSRFRISEDERGLVVRK</sequence>
<dbReference type="InterPro" id="IPR029151">
    <property type="entry name" value="Sensor-like_sf"/>
</dbReference>
<proteinExistence type="inferred from homology"/>
<dbReference type="PROSITE" id="PS50111">
    <property type="entry name" value="CHEMOTAXIS_TRANSDUC_2"/>
    <property type="match status" value="1"/>
</dbReference>
<comment type="subcellular location">
    <subcellularLocation>
        <location evidence="1">Cell membrane</location>
        <topology evidence="1">Multi-pass membrane protein</topology>
    </subcellularLocation>
</comment>
<comment type="similarity">
    <text evidence="8">Belongs to the methyl-accepting chemotaxis (MCP) protein family.</text>
</comment>
<dbReference type="SUPFAM" id="SSF103190">
    <property type="entry name" value="Sensory domain-like"/>
    <property type="match status" value="1"/>
</dbReference>
<dbReference type="PANTHER" id="PTHR32089:SF112">
    <property type="entry name" value="LYSOZYME-LIKE PROTEIN-RELATED"/>
    <property type="match status" value="1"/>
</dbReference>
<dbReference type="EMBL" id="VSSQ01001207">
    <property type="protein sequence ID" value="MPM06195.1"/>
    <property type="molecule type" value="Genomic_DNA"/>
</dbReference>
<evidence type="ECO:0000256" key="4">
    <source>
        <dbReference type="ARBA" id="ARBA00022692"/>
    </source>
</evidence>
<keyword evidence="9" id="KW-0175">Coiled coil</keyword>
<dbReference type="Pfam" id="PF00015">
    <property type="entry name" value="MCPsignal"/>
    <property type="match status" value="1"/>
</dbReference>
<dbReference type="SUPFAM" id="SSF158472">
    <property type="entry name" value="HAMP domain-like"/>
    <property type="match status" value="1"/>
</dbReference>